<evidence type="ECO:0000313" key="2">
    <source>
        <dbReference type="Proteomes" id="UP000007753"/>
    </source>
</evidence>
<accession>D4Z8S5</accession>
<dbReference type="Proteomes" id="UP000007753">
    <property type="component" value="Plasmid pCHQ1"/>
</dbReference>
<geneLocation type="plasmid" evidence="1 2">
    <name>pCHQ1</name>
</geneLocation>
<protein>
    <submittedName>
        <fullName evidence="1">Uncharacterized protein</fullName>
    </submittedName>
</protein>
<proteinExistence type="predicted"/>
<dbReference type="KEGG" id="sjp:SJA_P1-00550"/>
<reference evidence="1 2" key="1">
    <citation type="journal article" date="2010" name="J. Bacteriol.">
        <title>Complete genome sequence of the representative gamma-hexachlorocyclohexane-degrading bacterium Sphingobium japonicum UT26.</title>
        <authorList>
            <person name="Nagata Y."/>
            <person name="Ohtsubo Y."/>
            <person name="Endo R."/>
            <person name="Ichikawa N."/>
            <person name="Ankai A."/>
            <person name="Oguchi A."/>
            <person name="Fukui S."/>
            <person name="Fujita N."/>
            <person name="Tsuda M."/>
        </authorList>
    </citation>
    <scope>NUCLEOTIDE SEQUENCE [LARGE SCALE GENOMIC DNA]</scope>
    <source>
        <strain evidence="2">DSM 16413 / CCM 7287 / MTCC 6362 / UT26 / NBRC 101211 / UT26S</strain>
        <plasmid evidence="1 2">pCHQ1</plasmid>
    </source>
</reference>
<dbReference type="AlphaFoldDB" id="D4Z8S5"/>
<dbReference type="HOGENOM" id="CLU_2958417_0_0_5"/>
<gene>
    <name evidence="1" type="ordered locus">SJA_P1-00550</name>
</gene>
<name>D4Z8S5_SPHIU</name>
<organism evidence="1 2">
    <name type="scientific">Sphingobium indicum (strain DSM 16413 / CCM 7287 / MTCC 6362 / UT26 / NBRC 101211 / UT26S)</name>
    <name type="common">Sphingobium japonicum</name>
    <dbReference type="NCBI Taxonomy" id="452662"/>
    <lineage>
        <taxon>Bacteria</taxon>
        <taxon>Pseudomonadati</taxon>
        <taxon>Pseudomonadota</taxon>
        <taxon>Alphaproteobacteria</taxon>
        <taxon>Sphingomonadales</taxon>
        <taxon>Sphingomonadaceae</taxon>
        <taxon>Sphingobium</taxon>
    </lineage>
</organism>
<keyword evidence="1" id="KW-0614">Plasmid</keyword>
<dbReference type="EMBL" id="AP010805">
    <property type="protein sequence ID" value="BAI99007.1"/>
    <property type="molecule type" value="Genomic_DNA"/>
</dbReference>
<sequence length="59" mass="6775">MTDHARRGRCMEHWGTFRAGGRFDPLPPLPSWPARWPEGSWRHDARPAGASRIFGMQLC</sequence>
<evidence type="ECO:0000313" key="1">
    <source>
        <dbReference type="EMBL" id="BAI99007.1"/>
    </source>
</evidence>
<keyword evidence="2" id="KW-1185">Reference proteome</keyword>